<dbReference type="AlphaFoldDB" id="A0A0F8Y2H4"/>
<proteinExistence type="predicted"/>
<comment type="caution">
    <text evidence="1">The sequence shown here is derived from an EMBL/GenBank/DDBJ whole genome shotgun (WGS) entry which is preliminary data.</text>
</comment>
<sequence length="110" mass="12648">MSEIEGSGSVSPDKYQAYRNDFIKSSNLFQEALTDYTKTTEYHKKQQLKKTMDEAMKIMNQIVRAGLKKSEQQMEKKVSKDYTNYIKDGNAQNLKNLNDDLGDLQKSLKG</sequence>
<name>A0A0F8Y2H4_9ZZZZ</name>
<evidence type="ECO:0000313" key="1">
    <source>
        <dbReference type="EMBL" id="KKK42536.1"/>
    </source>
</evidence>
<protein>
    <submittedName>
        <fullName evidence="1">Uncharacterized protein</fullName>
    </submittedName>
</protein>
<dbReference type="EMBL" id="LAZR01070321">
    <property type="protein sequence ID" value="KKK42536.1"/>
    <property type="molecule type" value="Genomic_DNA"/>
</dbReference>
<reference evidence="1" key="1">
    <citation type="journal article" date="2015" name="Nature">
        <title>Complex archaea that bridge the gap between prokaryotes and eukaryotes.</title>
        <authorList>
            <person name="Spang A."/>
            <person name="Saw J.H."/>
            <person name="Jorgensen S.L."/>
            <person name="Zaremba-Niedzwiedzka K."/>
            <person name="Martijn J."/>
            <person name="Lind A.E."/>
            <person name="van Eijk R."/>
            <person name="Schleper C."/>
            <person name="Guy L."/>
            <person name="Ettema T.J."/>
        </authorList>
    </citation>
    <scope>NUCLEOTIDE SEQUENCE</scope>
</reference>
<gene>
    <name evidence="1" type="ORF">LCGC14_1484780</name>
</gene>
<accession>A0A0F8Y2H4</accession>
<organism evidence="1">
    <name type="scientific">marine sediment metagenome</name>
    <dbReference type="NCBI Taxonomy" id="412755"/>
    <lineage>
        <taxon>unclassified sequences</taxon>
        <taxon>metagenomes</taxon>
        <taxon>ecological metagenomes</taxon>
    </lineage>
</organism>